<gene>
    <name evidence="11" type="ORF">M2319_000250</name>
</gene>
<feature type="transmembrane region" description="Helical" evidence="9">
    <location>
        <begin position="54"/>
        <end position="72"/>
    </location>
</feature>
<dbReference type="RefSeq" id="WP_264599612.1">
    <property type="nucleotide sequence ID" value="NZ_JAOQNS010000001.1"/>
</dbReference>
<feature type="transmembrane region" description="Helical" evidence="9">
    <location>
        <begin position="93"/>
        <end position="114"/>
    </location>
</feature>
<reference evidence="12" key="1">
    <citation type="submission" date="2023-07" db="EMBL/GenBank/DDBJ databases">
        <title>Genome sequencing of Purple Non-Sulfur Bacteria from various extreme environments.</title>
        <authorList>
            <person name="Mayer M."/>
        </authorList>
    </citation>
    <scope>NUCLEOTIDE SEQUENCE [LARGE SCALE GENOMIC DNA]</scope>
    <source>
        <strain evidence="12">DSM 17935</strain>
    </source>
</reference>
<evidence type="ECO:0000256" key="7">
    <source>
        <dbReference type="ARBA" id="ARBA00023136"/>
    </source>
</evidence>
<keyword evidence="4 9" id="KW-0997">Cell inner membrane</keyword>
<feature type="domain" description="Tripartite ATP-independent periplasmic transporters DctQ component" evidence="10">
    <location>
        <begin position="30"/>
        <end position="158"/>
    </location>
</feature>
<evidence type="ECO:0000259" key="10">
    <source>
        <dbReference type="Pfam" id="PF04290"/>
    </source>
</evidence>
<evidence type="ECO:0000256" key="1">
    <source>
        <dbReference type="ARBA" id="ARBA00004429"/>
    </source>
</evidence>
<sequence>MTTFFLILTRVMAILARIALALSGIGLVLMTAFIAWQVFGRFVLNDTPTWTESVSVLIMGWFIFLGAAVGIREGYHLSFDVFLYLLPDRVKKVLHTVSDLVVVAFGCGMIGYGVQLADATWPTTIPNVGWSGGTAFLALISGGVLLVLFSLERLARRAAGLVTARFGEVELPDEDR</sequence>
<evidence type="ECO:0000256" key="3">
    <source>
        <dbReference type="ARBA" id="ARBA00022475"/>
    </source>
</evidence>
<keyword evidence="2 9" id="KW-0813">Transport</keyword>
<evidence type="ECO:0000256" key="6">
    <source>
        <dbReference type="ARBA" id="ARBA00022989"/>
    </source>
</evidence>
<dbReference type="InterPro" id="IPR055348">
    <property type="entry name" value="DctQ"/>
</dbReference>
<comment type="subunit">
    <text evidence="9">The complex comprises the extracytoplasmic solute receptor protein and the two transmembrane proteins.</text>
</comment>
<comment type="caution">
    <text evidence="11">The sequence shown here is derived from an EMBL/GenBank/DDBJ whole genome shotgun (WGS) entry which is preliminary data.</text>
</comment>
<keyword evidence="12" id="KW-1185">Reference proteome</keyword>
<feature type="transmembrane region" description="Helical" evidence="9">
    <location>
        <begin position="12"/>
        <end position="34"/>
    </location>
</feature>
<evidence type="ECO:0000256" key="8">
    <source>
        <dbReference type="ARBA" id="ARBA00038436"/>
    </source>
</evidence>
<dbReference type="Pfam" id="PF04290">
    <property type="entry name" value="DctQ"/>
    <property type="match status" value="1"/>
</dbReference>
<evidence type="ECO:0000313" key="11">
    <source>
        <dbReference type="EMBL" id="MCW2305934.1"/>
    </source>
</evidence>
<dbReference type="PANTHER" id="PTHR35011:SF11">
    <property type="entry name" value="TRAP TRANSPORTER SMALL PERMEASE PROTEIN"/>
    <property type="match status" value="1"/>
</dbReference>
<feature type="transmembrane region" description="Helical" evidence="9">
    <location>
        <begin position="134"/>
        <end position="151"/>
    </location>
</feature>
<keyword evidence="5 9" id="KW-0812">Transmembrane</keyword>
<comment type="function">
    <text evidence="9">Part of the tripartite ATP-independent periplasmic (TRAP) transport system.</text>
</comment>
<keyword evidence="7 9" id="KW-0472">Membrane</keyword>
<keyword evidence="6 9" id="KW-1133">Transmembrane helix</keyword>
<dbReference type="PANTHER" id="PTHR35011">
    <property type="entry name" value="2,3-DIKETO-L-GULONATE TRAP TRANSPORTER SMALL PERMEASE PROTEIN YIAM"/>
    <property type="match status" value="1"/>
</dbReference>
<evidence type="ECO:0000256" key="5">
    <source>
        <dbReference type="ARBA" id="ARBA00022692"/>
    </source>
</evidence>
<dbReference type="EMBL" id="JAOQNS010000001">
    <property type="protein sequence ID" value="MCW2305934.1"/>
    <property type="molecule type" value="Genomic_DNA"/>
</dbReference>
<dbReference type="Proteomes" id="UP001209755">
    <property type="component" value="Unassembled WGS sequence"/>
</dbReference>
<evidence type="ECO:0000256" key="9">
    <source>
        <dbReference type="RuleBase" id="RU369079"/>
    </source>
</evidence>
<comment type="similarity">
    <text evidence="8 9">Belongs to the TRAP transporter small permease family.</text>
</comment>
<proteinExistence type="inferred from homology"/>
<evidence type="ECO:0000256" key="2">
    <source>
        <dbReference type="ARBA" id="ARBA00022448"/>
    </source>
</evidence>
<comment type="subcellular location">
    <subcellularLocation>
        <location evidence="1 9">Cell inner membrane</location>
        <topology evidence="1 9">Multi-pass membrane protein</topology>
    </subcellularLocation>
</comment>
<organism evidence="11 12">
    <name type="scientific">Rhodobium gokarnense</name>
    <dbReference type="NCBI Taxonomy" id="364296"/>
    <lineage>
        <taxon>Bacteria</taxon>
        <taxon>Pseudomonadati</taxon>
        <taxon>Pseudomonadota</taxon>
        <taxon>Alphaproteobacteria</taxon>
        <taxon>Hyphomicrobiales</taxon>
        <taxon>Rhodobiaceae</taxon>
        <taxon>Rhodobium</taxon>
    </lineage>
</organism>
<evidence type="ECO:0000313" key="12">
    <source>
        <dbReference type="Proteomes" id="UP001209755"/>
    </source>
</evidence>
<keyword evidence="3" id="KW-1003">Cell membrane</keyword>
<protein>
    <recommendedName>
        <fullName evidence="9">TRAP transporter small permease protein</fullName>
    </recommendedName>
</protein>
<dbReference type="InterPro" id="IPR007387">
    <property type="entry name" value="TRAP_DctQ"/>
</dbReference>
<evidence type="ECO:0000256" key="4">
    <source>
        <dbReference type="ARBA" id="ARBA00022519"/>
    </source>
</evidence>
<accession>A0ABT3H6B9</accession>
<name>A0ABT3H6B9_9HYPH</name>